<evidence type="ECO:0000313" key="2">
    <source>
        <dbReference type="Proteomes" id="UP000887116"/>
    </source>
</evidence>
<proteinExistence type="predicted"/>
<dbReference type="AlphaFoldDB" id="A0A8X6LW30"/>
<evidence type="ECO:0000313" key="1">
    <source>
        <dbReference type="EMBL" id="GFR25076.1"/>
    </source>
</evidence>
<accession>A0A8X6LW30</accession>
<name>A0A8X6LW30_TRICU</name>
<sequence length="130" mass="14541">MCLRICENGKVLLNQSELDLFTTSPIQMVIDRSSFVEIHPVALISDNNSIEFLISVSDTLSAATTGYTEDLEHHKAVSYSIIATDADDKLIFHEFSAGENAIANFFETLKYLSDNLMRKCLDYASRPSSR</sequence>
<dbReference type="Proteomes" id="UP000887116">
    <property type="component" value="Unassembled WGS sequence"/>
</dbReference>
<dbReference type="EMBL" id="BMAO01028491">
    <property type="protein sequence ID" value="GFR25076.1"/>
    <property type="molecule type" value="Genomic_DNA"/>
</dbReference>
<organism evidence="1 2">
    <name type="scientific">Trichonephila clavata</name>
    <name type="common">Joro spider</name>
    <name type="synonym">Nephila clavata</name>
    <dbReference type="NCBI Taxonomy" id="2740835"/>
    <lineage>
        <taxon>Eukaryota</taxon>
        <taxon>Metazoa</taxon>
        <taxon>Ecdysozoa</taxon>
        <taxon>Arthropoda</taxon>
        <taxon>Chelicerata</taxon>
        <taxon>Arachnida</taxon>
        <taxon>Araneae</taxon>
        <taxon>Araneomorphae</taxon>
        <taxon>Entelegynae</taxon>
        <taxon>Araneoidea</taxon>
        <taxon>Nephilidae</taxon>
        <taxon>Trichonephila</taxon>
    </lineage>
</organism>
<keyword evidence="2" id="KW-1185">Reference proteome</keyword>
<dbReference type="OrthoDB" id="5979489at2759"/>
<gene>
    <name evidence="1" type="ORF">TNCT_591491</name>
</gene>
<protein>
    <submittedName>
        <fullName evidence="1">Uncharacterized protein</fullName>
    </submittedName>
</protein>
<reference evidence="1" key="1">
    <citation type="submission" date="2020-07" db="EMBL/GenBank/DDBJ databases">
        <title>Multicomponent nature underlies the extraordinary mechanical properties of spider dragline silk.</title>
        <authorList>
            <person name="Kono N."/>
            <person name="Nakamura H."/>
            <person name="Mori M."/>
            <person name="Yoshida Y."/>
            <person name="Ohtoshi R."/>
            <person name="Malay A.D."/>
            <person name="Moran D.A.P."/>
            <person name="Tomita M."/>
            <person name="Numata K."/>
            <person name="Arakawa K."/>
        </authorList>
    </citation>
    <scope>NUCLEOTIDE SEQUENCE</scope>
</reference>
<comment type="caution">
    <text evidence="1">The sequence shown here is derived from an EMBL/GenBank/DDBJ whole genome shotgun (WGS) entry which is preliminary data.</text>
</comment>